<dbReference type="RefSeq" id="XP_033676786.1">
    <property type="nucleotide sequence ID" value="XM_033832352.1"/>
</dbReference>
<reference evidence="3" key="1">
    <citation type="journal article" date="2020" name="Stud. Mycol.">
        <title>101 Dothideomycetes genomes: a test case for predicting lifestyles and emergence of pathogens.</title>
        <authorList>
            <person name="Haridas S."/>
            <person name="Albert R."/>
            <person name="Binder M."/>
            <person name="Bloem J."/>
            <person name="Labutti K."/>
            <person name="Salamov A."/>
            <person name="Andreopoulos B."/>
            <person name="Baker S."/>
            <person name="Barry K."/>
            <person name="Bills G."/>
            <person name="Bluhm B."/>
            <person name="Cannon C."/>
            <person name="Castanera R."/>
            <person name="Culley D."/>
            <person name="Daum C."/>
            <person name="Ezra D."/>
            <person name="Gonzalez J."/>
            <person name="Henrissat B."/>
            <person name="Kuo A."/>
            <person name="Liang C."/>
            <person name="Lipzen A."/>
            <person name="Lutzoni F."/>
            <person name="Magnuson J."/>
            <person name="Mondo S."/>
            <person name="Nolan M."/>
            <person name="Ohm R."/>
            <person name="Pangilinan J."/>
            <person name="Park H.-J."/>
            <person name="Ramirez L."/>
            <person name="Alfaro M."/>
            <person name="Sun H."/>
            <person name="Tritt A."/>
            <person name="Yoshinaga Y."/>
            <person name="Zwiers L.-H."/>
            <person name="Turgeon B."/>
            <person name="Goodwin S."/>
            <person name="Spatafora J."/>
            <person name="Crous P."/>
            <person name="Grigoriev I."/>
        </authorList>
    </citation>
    <scope>NUCLEOTIDE SEQUENCE</scope>
    <source>
        <strain evidence="3">CBS 122368</strain>
    </source>
</reference>
<feature type="compositionally biased region" description="Polar residues" evidence="1">
    <location>
        <begin position="704"/>
        <end position="717"/>
    </location>
</feature>
<feature type="region of interest" description="Disordered" evidence="1">
    <location>
        <begin position="566"/>
        <end position="643"/>
    </location>
</feature>
<dbReference type="PANTHER" id="PTHR37283">
    <property type="entry name" value="PH DOMAIN-CONTAINING PROTEIN YHR131C"/>
    <property type="match status" value="1"/>
</dbReference>
<protein>
    <recommendedName>
        <fullName evidence="2">PH domain-containing protein</fullName>
    </recommendedName>
</protein>
<dbReference type="EMBL" id="ML987210">
    <property type="protein sequence ID" value="KAF2241782.1"/>
    <property type="molecule type" value="Genomic_DNA"/>
</dbReference>
<keyword evidence="4" id="KW-1185">Reference proteome</keyword>
<dbReference type="GeneID" id="54585682"/>
<feature type="region of interest" description="Disordered" evidence="1">
    <location>
        <begin position="699"/>
        <end position="737"/>
    </location>
</feature>
<evidence type="ECO:0000256" key="1">
    <source>
        <dbReference type="SAM" id="MobiDB-lite"/>
    </source>
</evidence>
<dbReference type="Gene3D" id="2.30.29.30">
    <property type="entry name" value="Pleckstrin-homology domain (PH domain)/Phosphotyrosine-binding domain (PTB)"/>
    <property type="match status" value="1"/>
</dbReference>
<dbReference type="PROSITE" id="PS50003">
    <property type="entry name" value="PH_DOMAIN"/>
    <property type="match status" value="1"/>
</dbReference>
<sequence>MQLSCEDEETRGQAAAVLGGSAAWKIDGVRWGEGKASGGWPNSRRMRGQGAASWLELAPPPACRVRPRQRRQGDLDDATARPRGEGMPVLGWHRGAEPAGFHRAHSFHFVQLAVAIHIHIHIPSRVSAALRHTTYRSAALTSGAASWPVRRSTSSNRNQHPCHQLHTYTKEPPAPVTLRSASSYRRYNCASRRFFHAIYSYCSRRTKTPVFRGTTRFGTSKQATTAYRNPCTAFIPRHFPPYKSHSVREHTPKFLSVIVALVLSFLANTMDPPTETPNTARSRRTERSSGAPNSQSTPPTYGYHNTFHTHAQPVLDSPPSYACATNVRTLSWLNAKAHTEAVATRKTKTPPAYSCTVEIEGTLGMKQELTSVFDVSRSREWHDVYVVLQGTQLCIYRIKTPGILSKDRAPAPGRLLRTFTLQHAEVGVASDFKKTKLTPRSPFAHLVPVSARQKLYETDPHLFEPIREHALRLRLETEQFLLCANTQEEMLMWVETLCAAVDISPPLEDRSEPRYRSLPRRTRRQRVLDGSRLGADFENLSNLDIGRRIIAEQEEILRQLYPHLANGNAQESQPGHTPQGADPDRDDFDPDDVRFPTRRPVSGSMSRTASRDGETNAEDRPSTGASNSDPKAAPLVRPSRSQALRYRRRCAPVLLASSPRVSDVVFSGGKRLRINTKEHILVEYTSHPPRYEAHNFKAKRAPEGTSSGNTPQPTSTKAVPAPINVERPTSPLRGISDDSMAFGYDLASTSSENAAEGIRSAAPSEPPSPTAATQAKADAARQLANMGKRRNSEESRETGLSAVALGVGLLI</sequence>
<accession>A0A6A6HVM1</accession>
<evidence type="ECO:0000313" key="3">
    <source>
        <dbReference type="EMBL" id="KAF2241782.1"/>
    </source>
</evidence>
<dbReference type="SUPFAM" id="SSF50729">
    <property type="entry name" value="PH domain-like"/>
    <property type="match status" value="1"/>
</dbReference>
<dbReference type="Proteomes" id="UP000800094">
    <property type="component" value="Unassembled WGS sequence"/>
</dbReference>
<feature type="compositionally biased region" description="Low complexity" evidence="1">
    <location>
        <begin position="770"/>
        <end position="784"/>
    </location>
</feature>
<feature type="domain" description="PH" evidence="2">
    <location>
        <begin position="356"/>
        <end position="502"/>
    </location>
</feature>
<evidence type="ECO:0000259" key="2">
    <source>
        <dbReference type="PROSITE" id="PS50003"/>
    </source>
</evidence>
<feature type="compositionally biased region" description="Polar residues" evidence="1">
    <location>
        <begin position="567"/>
        <end position="576"/>
    </location>
</feature>
<feature type="region of interest" description="Disordered" evidence="1">
    <location>
        <begin position="753"/>
        <end position="799"/>
    </location>
</feature>
<proteinExistence type="predicted"/>
<dbReference type="SMART" id="SM00233">
    <property type="entry name" value="PH"/>
    <property type="match status" value="1"/>
</dbReference>
<feature type="compositionally biased region" description="Basic and acidic residues" evidence="1">
    <location>
        <begin position="609"/>
        <end position="621"/>
    </location>
</feature>
<dbReference type="OrthoDB" id="5865767at2759"/>
<dbReference type="AlphaFoldDB" id="A0A6A6HVM1"/>
<organism evidence="3 4">
    <name type="scientific">Trematosphaeria pertusa</name>
    <dbReference type="NCBI Taxonomy" id="390896"/>
    <lineage>
        <taxon>Eukaryota</taxon>
        <taxon>Fungi</taxon>
        <taxon>Dikarya</taxon>
        <taxon>Ascomycota</taxon>
        <taxon>Pezizomycotina</taxon>
        <taxon>Dothideomycetes</taxon>
        <taxon>Pleosporomycetidae</taxon>
        <taxon>Pleosporales</taxon>
        <taxon>Massarineae</taxon>
        <taxon>Trematosphaeriaceae</taxon>
        <taxon>Trematosphaeria</taxon>
    </lineage>
</organism>
<feature type="compositionally biased region" description="Polar residues" evidence="1">
    <location>
        <begin position="288"/>
        <end position="299"/>
    </location>
</feature>
<dbReference type="PANTHER" id="PTHR37283:SF1">
    <property type="entry name" value="PH DOMAIN-CONTAINING PROTEIN YHR131C"/>
    <property type="match status" value="1"/>
</dbReference>
<feature type="region of interest" description="Disordered" evidence="1">
    <location>
        <begin position="64"/>
        <end position="89"/>
    </location>
</feature>
<evidence type="ECO:0000313" key="4">
    <source>
        <dbReference type="Proteomes" id="UP000800094"/>
    </source>
</evidence>
<feature type="region of interest" description="Disordered" evidence="1">
    <location>
        <begin position="270"/>
        <end position="309"/>
    </location>
</feature>
<dbReference type="InterPro" id="IPR001849">
    <property type="entry name" value="PH_domain"/>
</dbReference>
<feature type="compositionally biased region" description="Polar residues" evidence="1">
    <location>
        <begin position="151"/>
        <end position="161"/>
    </location>
</feature>
<feature type="compositionally biased region" description="Basic and acidic residues" evidence="1">
    <location>
        <begin position="71"/>
        <end position="84"/>
    </location>
</feature>
<gene>
    <name evidence="3" type="ORF">BU26DRAFT_555951</name>
</gene>
<dbReference type="InterPro" id="IPR011993">
    <property type="entry name" value="PH-like_dom_sf"/>
</dbReference>
<dbReference type="Pfam" id="PF00169">
    <property type="entry name" value="PH"/>
    <property type="match status" value="1"/>
</dbReference>
<name>A0A6A6HVM1_9PLEO</name>
<feature type="region of interest" description="Disordered" evidence="1">
    <location>
        <begin position="146"/>
        <end position="174"/>
    </location>
</feature>